<reference evidence="5" key="1">
    <citation type="submission" date="2020-04" db="EMBL/GenBank/DDBJ databases">
        <authorList>
            <person name="Alioto T."/>
            <person name="Alioto T."/>
            <person name="Gomez Garrido J."/>
        </authorList>
    </citation>
    <scope>NUCLEOTIDE SEQUENCE</scope>
    <source>
        <strain evidence="5">A484AB</strain>
    </source>
</reference>
<dbReference type="InterPro" id="IPR019786">
    <property type="entry name" value="Zinc_finger_PHD-type_CS"/>
</dbReference>
<dbReference type="PANTHER" id="PTHR37984">
    <property type="entry name" value="PROTEIN CBG26694"/>
    <property type="match status" value="1"/>
</dbReference>
<evidence type="ECO:0000313" key="6">
    <source>
        <dbReference type="Proteomes" id="UP001152795"/>
    </source>
</evidence>
<dbReference type="InterPro" id="IPR036397">
    <property type="entry name" value="RNaseH_sf"/>
</dbReference>
<feature type="compositionally biased region" description="Basic and acidic residues" evidence="4">
    <location>
        <begin position="1"/>
        <end position="14"/>
    </location>
</feature>
<dbReference type="Proteomes" id="UP001152795">
    <property type="component" value="Unassembled WGS sequence"/>
</dbReference>
<evidence type="ECO:0000256" key="3">
    <source>
        <dbReference type="ARBA" id="ARBA00022833"/>
    </source>
</evidence>
<dbReference type="Gene3D" id="3.30.40.10">
    <property type="entry name" value="Zinc/RING finger domain, C3HC4 (zinc finger)"/>
    <property type="match status" value="1"/>
</dbReference>
<keyword evidence="3" id="KW-0862">Zinc</keyword>
<dbReference type="GO" id="GO:0015074">
    <property type="term" value="P:DNA integration"/>
    <property type="evidence" value="ECO:0007669"/>
    <property type="project" value="InterPro"/>
</dbReference>
<feature type="region of interest" description="Disordered" evidence="4">
    <location>
        <begin position="1"/>
        <end position="24"/>
    </location>
</feature>
<evidence type="ECO:0000256" key="4">
    <source>
        <dbReference type="SAM" id="MobiDB-lite"/>
    </source>
</evidence>
<dbReference type="InterPro" id="IPR001965">
    <property type="entry name" value="Znf_PHD"/>
</dbReference>
<dbReference type="Gene3D" id="3.30.420.10">
    <property type="entry name" value="Ribonuclease H-like superfamily/Ribonuclease H"/>
    <property type="match status" value="1"/>
</dbReference>
<evidence type="ECO:0000256" key="2">
    <source>
        <dbReference type="ARBA" id="ARBA00022771"/>
    </source>
</evidence>
<dbReference type="InterPro" id="IPR019787">
    <property type="entry name" value="Znf_PHD-finger"/>
</dbReference>
<dbReference type="EMBL" id="CACRXK020010588">
    <property type="protein sequence ID" value="CAB4019695.1"/>
    <property type="molecule type" value="Genomic_DNA"/>
</dbReference>
<organism evidence="5 6">
    <name type="scientific">Paramuricea clavata</name>
    <name type="common">Red gorgonian</name>
    <name type="synonym">Violescent sea-whip</name>
    <dbReference type="NCBI Taxonomy" id="317549"/>
    <lineage>
        <taxon>Eukaryota</taxon>
        <taxon>Metazoa</taxon>
        <taxon>Cnidaria</taxon>
        <taxon>Anthozoa</taxon>
        <taxon>Octocorallia</taxon>
        <taxon>Malacalcyonacea</taxon>
        <taxon>Plexauridae</taxon>
        <taxon>Paramuricea</taxon>
    </lineage>
</organism>
<dbReference type="PANTHER" id="PTHR37984:SF5">
    <property type="entry name" value="PROTEIN NYNRIN-LIKE"/>
    <property type="match status" value="1"/>
</dbReference>
<dbReference type="InterPro" id="IPR041588">
    <property type="entry name" value="Integrase_H2C2"/>
</dbReference>
<dbReference type="Gene3D" id="3.40.395.10">
    <property type="entry name" value="Adenoviral Proteinase, Chain A"/>
    <property type="match status" value="1"/>
</dbReference>
<dbReference type="PROSITE" id="PS50994">
    <property type="entry name" value="INTEGRASE"/>
    <property type="match status" value="1"/>
</dbReference>
<dbReference type="PROSITE" id="PS50016">
    <property type="entry name" value="ZF_PHD_2"/>
    <property type="match status" value="1"/>
</dbReference>
<keyword evidence="2" id="KW-0863">Zinc-finger</keyword>
<dbReference type="PROSITE" id="PS01359">
    <property type="entry name" value="ZF_PHD_1"/>
    <property type="match status" value="1"/>
</dbReference>
<sequence length="780" mass="88571">MTPSPRKNDSHIVSDETEISTQENKHLTREERLGKHNTQCENLIEYLVSNKCPEGLTKNEARNLRNQAKTHLWDSTKQELFYVGIKKNVKKKVVTELKEMQDILYQYHSNPMGGHSGINNTLSKISNFYMWNGMKEDVVEYVSIIKQNNYLQLAQDESFTDSGPLPTTTAGYKYVLTFTDYYTKFVDFYPLKDKTAGGVAHGIKTFVCRWGAPCRLLSDQGREFVAKVNTEICRQLGISRSVTSAYHPQTNGLDERTNQTLKVRLAKLINEHQDNWDDYLEEIAFSIRTQKQGSTKYSPFFLMFGRHARTPMEMEDPLDEEDIKPEDPSAEEFEEMVAERADMMKNVGKKVKENVDKAQAKQKEEYAKKKNKGVKVFNLSVGDVVLRKCMKNTGRKGGKLDALWTGPYRIVEIDNHQRIQLAHIKSGETLKVKVAYDQIRPHVTSDLHKPVVPEVSINPDPSSCTDITDNDVPSNQSVPCPIKNSQDSPTSAVKSLKEHETSATNIPNKIDEDIKIVGYTKARKRKVGPVPVKKANLMKNNTQLLPDIQNGEWLSDEHIDHAQAMLAKQFPDIGGLQAVCVFAPEGCQRVGTPEQSFVQVLNVGGNHWIIISNVGCPKDSVVIYDSLYDNINASCKQKVLRQIAYMLMPVSKHMTLLWADMQKQEGTSDCGLFALAVATSLCCGGLPQDCDWQQEEMRGHLVKCIEAGVISSFPMSNTSRNHQLYHSSEEIDIYCHCRQPYRENIFMVQCDKCLDWFHRGCERVPRVVKKNTCFFCKNCK</sequence>
<dbReference type="SUPFAM" id="SSF53098">
    <property type="entry name" value="Ribonuclease H-like"/>
    <property type="match status" value="1"/>
</dbReference>
<gene>
    <name evidence="5" type="ORF">PACLA_8A056950</name>
</gene>
<dbReference type="AlphaFoldDB" id="A0A7D9EW28"/>
<dbReference type="InterPro" id="IPR011011">
    <property type="entry name" value="Znf_FYVE_PHD"/>
</dbReference>
<dbReference type="OrthoDB" id="10054020at2759"/>
<dbReference type="Pfam" id="PF00665">
    <property type="entry name" value="rve"/>
    <property type="match status" value="1"/>
</dbReference>
<keyword evidence="6" id="KW-1185">Reference proteome</keyword>
<evidence type="ECO:0000256" key="1">
    <source>
        <dbReference type="ARBA" id="ARBA00022723"/>
    </source>
</evidence>
<protein>
    <submittedName>
        <fullName evidence="5">Gag-pol fusion</fullName>
    </submittedName>
</protein>
<accession>A0A7D9EW28</accession>
<dbReference type="InterPro" id="IPR012337">
    <property type="entry name" value="RNaseH-like_sf"/>
</dbReference>
<comment type="caution">
    <text evidence="5">The sequence shown here is derived from an EMBL/GenBank/DDBJ whole genome shotgun (WGS) entry which is preliminary data.</text>
</comment>
<dbReference type="Gene3D" id="1.10.340.70">
    <property type="match status" value="1"/>
</dbReference>
<dbReference type="InterPro" id="IPR038765">
    <property type="entry name" value="Papain-like_cys_pep_sf"/>
</dbReference>
<dbReference type="InterPro" id="IPR013083">
    <property type="entry name" value="Znf_RING/FYVE/PHD"/>
</dbReference>
<dbReference type="FunFam" id="3.30.420.10:FF:000032">
    <property type="entry name" value="Retrovirus-related Pol polyprotein from transposon 297-like Protein"/>
    <property type="match status" value="1"/>
</dbReference>
<dbReference type="GO" id="GO:0003676">
    <property type="term" value="F:nucleic acid binding"/>
    <property type="evidence" value="ECO:0007669"/>
    <property type="project" value="InterPro"/>
</dbReference>
<dbReference type="InterPro" id="IPR001584">
    <property type="entry name" value="Integrase_cat-core"/>
</dbReference>
<dbReference type="Pfam" id="PF17921">
    <property type="entry name" value="Integrase_H2C2"/>
    <property type="match status" value="1"/>
</dbReference>
<dbReference type="InterPro" id="IPR050951">
    <property type="entry name" value="Retrovirus_Pol_polyprotein"/>
</dbReference>
<name>A0A7D9EW28_PARCT</name>
<dbReference type="SUPFAM" id="SSF54001">
    <property type="entry name" value="Cysteine proteinases"/>
    <property type="match status" value="1"/>
</dbReference>
<evidence type="ECO:0000313" key="5">
    <source>
        <dbReference type="EMBL" id="CAB4019695.1"/>
    </source>
</evidence>
<proteinExistence type="predicted"/>
<dbReference type="SMART" id="SM00249">
    <property type="entry name" value="PHD"/>
    <property type="match status" value="1"/>
</dbReference>
<keyword evidence="1" id="KW-0479">Metal-binding</keyword>
<dbReference type="GO" id="GO:0008270">
    <property type="term" value="F:zinc ion binding"/>
    <property type="evidence" value="ECO:0007669"/>
    <property type="project" value="UniProtKB-KW"/>
</dbReference>
<dbReference type="SUPFAM" id="SSF57903">
    <property type="entry name" value="FYVE/PHD zinc finger"/>
    <property type="match status" value="1"/>
</dbReference>